<gene>
    <name evidence="1" type="ORF">PR048_031524</name>
</gene>
<reference evidence="1 2" key="1">
    <citation type="submission" date="2023-02" db="EMBL/GenBank/DDBJ databases">
        <title>LHISI_Scaffold_Assembly.</title>
        <authorList>
            <person name="Stuart O.P."/>
            <person name="Cleave R."/>
            <person name="Magrath M.J.L."/>
            <person name="Mikheyev A.S."/>
        </authorList>
    </citation>
    <scope>NUCLEOTIDE SEQUENCE [LARGE SCALE GENOMIC DNA]</scope>
    <source>
        <strain evidence="1">Daus_M_001</strain>
        <tissue evidence="1">Leg muscle</tissue>
    </source>
</reference>
<evidence type="ECO:0000313" key="1">
    <source>
        <dbReference type="EMBL" id="KAJ8867721.1"/>
    </source>
</evidence>
<comment type="caution">
    <text evidence="1">The sequence shown here is derived from an EMBL/GenBank/DDBJ whole genome shotgun (WGS) entry which is preliminary data.</text>
</comment>
<evidence type="ECO:0008006" key="3">
    <source>
        <dbReference type="Google" id="ProtNLM"/>
    </source>
</evidence>
<keyword evidence="2" id="KW-1185">Reference proteome</keyword>
<proteinExistence type="predicted"/>
<protein>
    <recommendedName>
        <fullName evidence="3">Prolyl 4-hydroxylase alpha subunit Fe(2+) 2OG dioxygenase domain-containing protein</fullName>
    </recommendedName>
</protein>
<organism evidence="1 2">
    <name type="scientific">Dryococelus australis</name>
    <dbReference type="NCBI Taxonomy" id="614101"/>
    <lineage>
        <taxon>Eukaryota</taxon>
        <taxon>Metazoa</taxon>
        <taxon>Ecdysozoa</taxon>
        <taxon>Arthropoda</taxon>
        <taxon>Hexapoda</taxon>
        <taxon>Insecta</taxon>
        <taxon>Pterygota</taxon>
        <taxon>Neoptera</taxon>
        <taxon>Polyneoptera</taxon>
        <taxon>Phasmatodea</taxon>
        <taxon>Verophasmatodea</taxon>
        <taxon>Anareolatae</taxon>
        <taxon>Phasmatidae</taxon>
        <taxon>Eurycanthinae</taxon>
        <taxon>Dryococelus</taxon>
    </lineage>
</organism>
<name>A0ABQ9G9K4_9NEOP</name>
<dbReference type="Proteomes" id="UP001159363">
    <property type="component" value="Chromosome 14"/>
</dbReference>
<accession>A0ABQ9G9K4</accession>
<dbReference type="EMBL" id="JARBHB010000015">
    <property type="protein sequence ID" value="KAJ8867721.1"/>
    <property type="molecule type" value="Genomic_DNA"/>
</dbReference>
<sequence>MVGGFSRGSPVSPALSFRRCSILTSITLIGSQDLALWLPSKHDLAIPRACNNICLFSLLTMKGPRWCSCQTTRQVRFPARSLPHFRKWESCRTVPLVGGFSRGPPVFPPCIPALLRTHLASPLSALKTSILRAAQISSLIPLVDMVCDTSWVKVAQSSPSTVKADNQWAVDIAHGVNAKCQGHLHLTWLTRWSLADLAKIGRVESLVDPPTIELRTSYMFMLSRSRGWYQDHADSIWRLGDVATWRPAGVGAYFPVPLCPNADNYSSTAASHNILVGNTRGEKRVTAVNFASCTPVQSLAHRSDGALGSRVSVALIALFLFPSLKRAKKPPAGDAL</sequence>
<evidence type="ECO:0000313" key="2">
    <source>
        <dbReference type="Proteomes" id="UP001159363"/>
    </source>
</evidence>